<dbReference type="AlphaFoldDB" id="A0A645AX21"/>
<organism evidence="1">
    <name type="scientific">bioreactor metagenome</name>
    <dbReference type="NCBI Taxonomy" id="1076179"/>
    <lineage>
        <taxon>unclassified sequences</taxon>
        <taxon>metagenomes</taxon>
        <taxon>ecological metagenomes</taxon>
    </lineage>
</organism>
<comment type="caution">
    <text evidence="1">The sequence shown here is derived from an EMBL/GenBank/DDBJ whole genome shotgun (WGS) entry which is preliminary data.</text>
</comment>
<accession>A0A645AX21</accession>
<dbReference type="EMBL" id="VSSQ01015959">
    <property type="protein sequence ID" value="MPM56851.1"/>
    <property type="molecule type" value="Genomic_DNA"/>
</dbReference>
<proteinExistence type="predicted"/>
<protein>
    <submittedName>
        <fullName evidence="1">Uncharacterized protein</fullName>
    </submittedName>
</protein>
<evidence type="ECO:0000313" key="1">
    <source>
        <dbReference type="EMBL" id="MPM56851.1"/>
    </source>
</evidence>
<sequence>MLGNKSGVIFVKDTNPNINTIITETKTVKGFLTLNFGSKYFTSFLIIKPTSRSDMFNCSHVVC</sequence>
<name>A0A645AX21_9ZZZZ</name>
<reference evidence="1" key="1">
    <citation type="submission" date="2019-08" db="EMBL/GenBank/DDBJ databases">
        <authorList>
            <person name="Kucharzyk K."/>
            <person name="Murdoch R.W."/>
            <person name="Higgins S."/>
            <person name="Loffler F."/>
        </authorList>
    </citation>
    <scope>NUCLEOTIDE SEQUENCE</scope>
</reference>
<gene>
    <name evidence="1" type="ORF">SDC9_103667</name>
</gene>